<reference evidence="4 5" key="1">
    <citation type="submission" date="2015-11" db="EMBL/GenBank/DDBJ databases">
        <title>Genomic analysis of 38 Legionella species identifies large and diverse effector repertoires.</title>
        <authorList>
            <person name="Burstein D."/>
            <person name="Amaro F."/>
            <person name="Zusman T."/>
            <person name="Lifshitz Z."/>
            <person name="Cohen O."/>
            <person name="Gilbert J.A."/>
            <person name="Pupko T."/>
            <person name="Shuman H.A."/>
            <person name="Segal G."/>
        </authorList>
    </citation>
    <scope>NUCLEOTIDE SEQUENCE [LARGE SCALE GENOMIC DNA]</scope>
    <source>
        <strain evidence="4 5">ATCC 49505</strain>
    </source>
</reference>
<feature type="compositionally biased region" description="Polar residues" evidence="2">
    <location>
        <begin position="1"/>
        <end position="25"/>
    </location>
</feature>
<proteinExistence type="predicted"/>
<feature type="coiled-coil region" evidence="1">
    <location>
        <begin position="85"/>
        <end position="119"/>
    </location>
</feature>
<dbReference type="Pfam" id="PF04375">
    <property type="entry name" value="HemX"/>
    <property type="match status" value="1"/>
</dbReference>
<gene>
    <name evidence="4" type="primary">hemX</name>
    <name evidence="4" type="ORF">Llon_0296</name>
</gene>
<keyword evidence="5" id="KW-1185">Reference proteome</keyword>
<accession>A0A0W0VTR1</accession>
<keyword evidence="3" id="KW-1133">Transmembrane helix</keyword>
<dbReference type="AlphaFoldDB" id="A0A0W0VTR1"/>
<evidence type="ECO:0000256" key="3">
    <source>
        <dbReference type="SAM" id="Phobius"/>
    </source>
</evidence>
<evidence type="ECO:0000256" key="2">
    <source>
        <dbReference type="SAM" id="MobiDB-lite"/>
    </source>
</evidence>
<dbReference type="PATRIC" id="fig|45068.5.peg.314"/>
<dbReference type="PANTHER" id="PTHR38043:SF1">
    <property type="entry name" value="PROTEIN HEMX"/>
    <property type="match status" value="1"/>
</dbReference>
<keyword evidence="4" id="KW-0808">Transferase</keyword>
<feature type="transmembrane region" description="Helical" evidence="3">
    <location>
        <begin position="35"/>
        <end position="54"/>
    </location>
</feature>
<feature type="region of interest" description="Disordered" evidence="2">
    <location>
        <begin position="1"/>
        <end position="28"/>
    </location>
</feature>
<dbReference type="PANTHER" id="PTHR38043">
    <property type="entry name" value="PROTEIN HEMX"/>
    <property type="match status" value="1"/>
</dbReference>
<comment type="caution">
    <text evidence="4">The sequence shown here is derived from an EMBL/GenBank/DDBJ whole genome shotgun (WGS) entry which is preliminary data.</text>
</comment>
<sequence length="366" mass="40909">MAENNTPANKESENATIETDTSSAPRRQKPSQFKAFAALVLSLLTLLSLIYIFYTLQQVKQGSARQIELLHAETDAVKAEHHEALSQIKQSVGDLQQTQQQLQQKLATIDKNLESALKQSQYQTSDWLLLKARYFLELAQINAHWNYDPQSTQSLLSEADALLAKMHDEHLFAIRQAIAEEIASLQAAPKVDVAGILSQLDALQDNIADLPLKASIAKLDNGKTSAPQQEANAGWRNRLQATLNELGKLVVIRRHDETITPLLSAKQAALLRTMIRADFKEAQLAVLQHNEAVYLLSLKQAERSIRQTFDTNAGSTQAILHQLQILAQKPLKPEKPNLQRVLDQLNQLLESRNQVNTARKTKEQSS</sequence>
<dbReference type="STRING" id="45068.Llon_0296"/>
<dbReference type="GO" id="GO:0008168">
    <property type="term" value="F:methyltransferase activity"/>
    <property type="evidence" value="ECO:0007669"/>
    <property type="project" value="UniProtKB-KW"/>
</dbReference>
<dbReference type="GO" id="GO:0032259">
    <property type="term" value="P:methylation"/>
    <property type="evidence" value="ECO:0007669"/>
    <property type="project" value="UniProtKB-KW"/>
</dbReference>
<dbReference type="RefSeq" id="WP_058528312.1">
    <property type="nucleotide sequence ID" value="NZ_CAAAHZ010000012.1"/>
</dbReference>
<organism evidence="4 5">
    <name type="scientific">Legionella londiniensis</name>
    <dbReference type="NCBI Taxonomy" id="45068"/>
    <lineage>
        <taxon>Bacteria</taxon>
        <taxon>Pseudomonadati</taxon>
        <taxon>Pseudomonadota</taxon>
        <taxon>Gammaproteobacteria</taxon>
        <taxon>Legionellales</taxon>
        <taxon>Legionellaceae</taxon>
        <taxon>Legionella</taxon>
    </lineage>
</organism>
<keyword evidence="1" id="KW-0175">Coiled coil</keyword>
<evidence type="ECO:0000313" key="5">
    <source>
        <dbReference type="Proteomes" id="UP000054997"/>
    </source>
</evidence>
<name>A0A0W0VTR1_9GAMM</name>
<keyword evidence="3" id="KW-0812">Transmembrane</keyword>
<dbReference type="InterPro" id="IPR007470">
    <property type="entry name" value="HemX"/>
</dbReference>
<keyword evidence="3" id="KW-0472">Membrane</keyword>
<dbReference type="EMBL" id="LNYK01000002">
    <property type="protein sequence ID" value="KTD23062.1"/>
    <property type="molecule type" value="Genomic_DNA"/>
</dbReference>
<dbReference type="Proteomes" id="UP000054997">
    <property type="component" value="Unassembled WGS sequence"/>
</dbReference>
<protein>
    <submittedName>
        <fullName evidence="4">Uroporphyrinogen III methylase</fullName>
    </submittedName>
</protein>
<evidence type="ECO:0000256" key="1">
    <source>
        <dbReference type="SAM" id="Coils"/>
    </source>
</evidence>
<evidence type="ECO:0000313" key="4">
    <source>
        <dbReference type="EMBL" id="KTD23062.1"/>
    </source>
</evidence>
<dbReference type="OrthoDB" id="5653077at2"/>
<keyword evidence="4" id="KW-0489">Methyltransferase</keyword>